<dbReference type="AlphaFoldDB" id="A0A841FJA2"/>
<dbReference type="EMBL" id="JACHGT010000008">
    <property type="protein sequence ID" value="MBB6035954.1"/>
    <property type="molecule type" value="Genomic_DNA"/>
</dbReference>
<reference evidence="1 2" key="1">
    <citation type="submission" date="2020-08" db="EMBL/GenBank/DDBJ databases">
        <title>Genomic Encyclopedia of Type Strains, Phase IV (KMG-IV): sequencing the most valuable type-strain genomes for metagenomic binning, comparative biology and taxonomic classification.</title>
        <authorList>
            <person name="Goeker M."/>
        </authorList>
    </citation>
    <scope>NUCLEOTIDE SEQUENCE [LARGE SCALE GENOMIC DNA]</scope>
    <source>
        <strain evidence="1 2">YIM 65646</strain>
    </source>
</reference>
<sequence length="493" mass="53453">MTSEDEYEKAFWKSFEEALDDDLATEITRHGAAETGVRELAKDLTERIAQELAAIGPEGWTAMSATFALTVGEAAAEVVFTDGRQSVRIDPRAVLPLARELRELSARLIEGPWWRFHLRLSNQGRLETTFDYGDEPFPDLFPPEAYRADIAAHPRPSVPMWLAAYIGHGDRQRRDPREAFRRARADRAAKISPVHSTRDFPTPSATWARWALIASAFVAVGSEWGPRMGVSAGTFEGSKRGGSTLATLPGGRMVLSGGVWNDPALAAAYQAGGDLPDLFAGAPDWVADPVLNHRAAAGMLSFCYWSPDGERWYRGDSPPATGLSEAVPGVWTAETVVDMVAGLTGDNGDELHREAVALLFGAAEEAAVSRELLALAYGDDADIDGAHYELMLAGLVATAPVEEMSAEEAIVRVREHILGLGLDTRGYPLSELTADRFSVGHLVFVPTRPGEIAIGRALFYVGDDGVLEQSSSSIAPSRYIADFEKRYAERHGG</sequence>
<evidence type="ECO:0000313" key="1">
    <source>
        <dbReference type="EMBL" id="MBB6035954.1"/>
    </source>
</evidence>
<keyword evidence="2" id="KW-1185">Reference proteome</keyword>
<name>A0A841FJA2_9ACTN</name>
<protein>
    <submittedName>
        <fullName evidence="1">Uncharacterized protein</fullName>
    </submittedName>
</protein>
<dbReference type="InterPro" id="IPR036170">
    <property type="entry name" value="YezG-like_sf"/>
</dbReference>
<comment type="caution">
    <text evidence="1">The sequence shown here is derived from an EMBL/GenBank/DDBJ whole genome shotgun (WGS) entry which is preliminary data.</text>
</comment>
<organism evidence="1 2">
    <name type="scientific">Phytomonospora endophytica</name>
    <dbReference type="NCBI Taxonomy" id="714109"/>
    <lineage>
        <taxon>Bacteria</taxon>
        <taxon>Bacillati</taxon>
        <taxon>Actinomycetota</taxon>
        <taxon>Actinomycetes</taxon>
        <taxon>Micromonosporales</taxon>
        <taxon>Micromonosporaceae</taxon>
        <taxon>Phytomonospora</taxon>
    </lineage>
</organism>
<gene>
    <name evidence="1" type="ORF">HNR73_003822</name>
</gene>
<evidence type="ECO:0000313" key="2">
    <source>
        <dbReference type="Proteomes" id="UP000548476"/>
    </source>
</evidence>
<proteinExistence type="predicted"/>
<accession>A0A841FJA2</accession>
<dbReference type="SUPFAM" id="SSF160424">
    <property type="entry name" value="BH3703-like"/>
    <property type="match status" value="1"/>
</dbReference>
<dbReference type="Proteomes" id="UP000548476">
    <property type="component" value="Unassembled WGS sequence"/>
</dbReference>
<dbReference type="RefSeq" id="WP_203686216.1">
    <property type="nucleotide sequence ID" value="NZ_BONT01000046.1"/>
</dbReference>